<dbReference type="InterPro" id="IPR023076">
    <property type="entry name" value="HMG_CoA_Rdtase_CS"/>
</dbReference>
<comment type="catalytic activity">
    <reaction evidence="3">
        <text>(R)-mevalonate + 2 NAD(+) + CoA = (3S)-3-hydroxy-3-methylglutaryl-CoA + 2 NADH + 2 H(+)</text>
        <dbReference type="Rhea" id="RHEA:14833"/>
        <dbReference type="ChEBI" id="CHEBI:15378"/>
        <dbReference type="ChEBI" id="CHEBI:36464"/>
        <dbReference type="ChEBI" id="CHEBI:43074"/>
        <dbReference type="ChEBI" id="CHEBI:57287"/>
        <dbReference type="ChEBI" id="CHEBI:57540"/>
        <dbReference type="ChEBI" id="CHEBI:57945"/>
        <dbReference type="EC" id="1.1.1.88"/>
    </reaction>
</comment>
<dbReference type="UniPathway" id="UPA00257">
    <property type="reaction ID" value="UER00367"/>
</dbReference>
<dbReference type="PANTHER" id="PTHR10572">
    <property type="entry name" value="3-HYDROXY-3-METHYLGLUTARYL-COENZYME A REDUCTASE"/>
    <property type="match status" value="1"/>
</dbReference>
<dbReference type="RefSeq" id="WP_075010209.1">
    <property type="nucleotide sequence ID" value="NZ_FOAP01000023.1"/>
</dbReference>
<accession>A0A1H8B986</accession>
<evidence type="ECO:0000256" key="1">
    <source>
        <dbReference type="ARBA" id="ARBA00007661"/>
    </source>
</evidence>
<dbReference type="GO" id="GO:0140643">
    <property type="term" value="F:hydroxymethylglutaryl-CoA reductase (NADH) activity"/>
    <property type="evidence" value="ECO:0007669"/>
    <property type="project" value="UniProtKB-EC"/>
</dbReference>
<dbReference type="EC" id="1.1.1.88" evidence="3"/>
<dbReference type="Pfam" id="PF00368">
    <property type="entry name" value="HMG-CoA_red"/>
    <property type="match status" value="1"/>
</dbReference>
<dbReference type="InterPro" id="IPR023074">
    <property type="entry name" value="HMG_CoA_Rdtase_cat_sf"/>
</dbReference>
<dbReference type="Gene3D" id="1.10.8.660">
    <property type="match status" value="1"/>
</dbReference>
<keyword evidence="5" id="KW-1185">Reference proteome</keyword>
<reference evidence="5" key="1">
    <citation type="submission" date="2016-10" db="EMBL/GenBank/DDBJ databases">
        <authorList>
            <person name="Varghese N."/>
            <person name="Submissions S."/>
        </authorList>
    </citation>
    <scope>NUCLEOTIDE SEQUENCE [LARGE SCALE GENOMIC DNA]</scope>
    <source>
        <strain evidence="5">DSM 17044</strain>
    </source>
</reference>
<dbReference type="AlphaFoldDB" id="A0A1H8B986"/>
<dbReference type="SUPFAM" id="SSF56542">
    <property type="entry name" value="Substrate-binding domain of HMG-CoA reductase"/>
    <property type="match status" value="1"/>
</dbReference>
<dbReference type="InterPro" id="IPR009029">
    <property type="entry name" value="HMG_CoA_Rdtase_sub-bd_dom_sf"/>
</dbReference>
<keyword evidence="3" id="KW-0520">NAD</keyword>
<dbReference type="PROSITE" id="PS50065">
    <property type="entry name" value="HMG_COA_REDUCTASE_4"/>
    <property type="match status" value="1"/>
</dbReference>
<dbReference type="PROSITE" id="PS00066">
    <property type="entry name" value="HMG_COA_REDUCTASE_1"/>
    <property type="match status" value="1"/>
</dbReference>
<dbReference type="OrthoDB" id="5493855at2"/>
<name>A0A1H8B986_STIAU</name>
<sequence length="441" mass="46753">MSDDSVKPLEIPRTSRLSGFYREPMERRRSRLVEARWLTALEARELEGLGGFDEACADAMVENVIGLHGLPLGVALNFVVDGQARLVPMAVEEPSIIAAASYAARLCAEGGGFTVSADAPITTAQVQLLDVPRLEAAMDTLRKEAPALLDRADALMPAMCQRGGGARELEVRVLDATTLVVHLHVDTRDAMGANLVNGLAEALAPWLGALTGARVGLKILTNLADRRKVRVCARVPLAALASEGFTDGEQVLEGILAAQRFAELDVYRAVTHNKGVMNGVDAVLVACGNDWRAVEAGAHAYAARSGRYQPLTSWWREPDGALGGALEMPLATSTVGGAARTHAGVRRALKLAGTSRAVELAGLAAAAGLATNLAALKALSTEGIQRGHMSLHARRVAVEAGARGELVDIVSERLSREHVYRPERARELLDGELAPLMGEQG</sequence>
<comment type="similarity">
    <text evidence="1 3">Belongs to the HMG-CoA reductase family.</text>
</comment>
<evidence type="ECO:0000256" key="2">
    <source>
        <dbReference type="ARBA" id="ARBA00023002"/>
    </source>
</evidence>
<dbReference type="Gene3D" id="3.90.770.10">
    <property type="entry name" value="3-hydroxy-3-methylglutaryl-coenzyme A Reductase, Chain A, domain 2"/>
    <property type="match status" value="2"/>
</dbReference>
<dbReference type="Proteomes" id="UP000182719">
    <property type="component" value="Unassembled WGS sequence"/>
</dbReference>
<dbReference type="PANTHER" id="PTHR10572:SF24">
    <property type="entry name" value="3-HYDROXY-3-METHYLGLUTARYL-COENZYME A REDUCTASE"/>
    <property type="match status" value="1"/>
</dbReference>
<keyword evidence="2 3" id="KW-0560">Oxidoreductase</keyword>
<dbReference type="NCBIfam" id="TIGR00532">
    <property type="entry name" value="HMG_CoA_R_NAD"/>
    <property type="match status" value="1"/>
</dbReference>
<proteinExistence type="inferred from homology"/>
<dbReference type="SUPFAM" id="SSF55035">
    <property type="entry name" value="NAD-binding domain of HMG-CoA reductase"/>
    <property type="match status" value="1"/>
</dbReference>
<dbReference type="InterPro" id="IPR002202">
    <property type="entry name" value="HMG_CoA_Rdtase"/>
</dbReference>
<comment type="pathway">
    <text evidence="3">Metabolic intermediate metabolism; (R)-mevalonate degradation; (S)-3-hydroxy-3-methylglutaryl-CoA from (R)-mevalonate: step 1/1.</text>
</comment>
<dbReference type="GO" id="GO:0015936">
    <property type="term" value="P:coenzyme A metabolic process"/>
    <property type="evidence" value="ECO:0007669"/>
    <property type="project" value="InterPro"/>
</dbReference>
<gene>
    <name evidence="4" type="ORF">SAMN05444354_12352</name>
</gene>
<evidence type="ECO:0000313" key="5">
    <source>
        <dbReference type="Proteomes" id="UP000182719"/>
    </source>
</evidence>
<dbReference type="GO" id="GO:0004420">
    <property type="term" value="F:hydroxymethylglutaryl-CoA reductase (NADPH) activity"/>
    <property type="evidence" value="ECO:0007669"/>
    <property type="project" value="InterPro"/>
</dbReference>
<evidence type="ECO:0000256" key="3">
    <source>
        <dbReference type="RuleBase" id="RU361219"/>
    </source>
</evidence>
<protein>
    <recommendedName>
        <fullName evidence="3">3-hydroxy-3-methylglutaryl coenzyme A reductase</fullName>
        <shortName evidence="3">HMG-CoA reductase</shortName>
        <ecNumber evidence="3">1.1.1.88</ecNumber>
    </recommendedName>
</protein>
<dbReference type="PROSITE" id="PS01192">
    <property type="entry name" value="HMG_COA_REDUCTASE_3"/>
    <property type="match status" value="1"/>
</dbReference>
<evidence type="ECO:0000313" key="4">
    <source>
        <dbReference type="EMBL" id="SEM79422.1"/>
    </source>
</evidence>
<dbReference type="InterPro" id="IPR004553">
    <property type="entry name" value="HMG_CoA_Rdtase_bac-typ"/>
</dbReference>
<dbReference type="EMBL" id="FOAP01000023">
    <property type="protein sequence ID" value="SEM79422.1"/>
    <property type="molecule type" value="Genomic_DNA"/>
</dbReference>
<organism evidence="4 5">
    <name type="scientific">Stigmatella aurantiaca</name>
    <dbReference type="NCBI Taxonomy" id="41"/>
    <lineage>
        <taxon>Bacteria</taxon>
        <taxon>Pseudomonadati</taxon>
        <taxon>Myxococcota</taxon>
        <taxon>Myxococcia</taxon>
        <taxon>Myxococcales</taxon>
        <taxon>Cystobacterineae</taxon>
        <taxon>Archangiaceae</taxon>
        <taxon>Stigmatella</taxon>
    </lineage>
</organism>
<dbReference type="InterPro" id="IPR009023">
    <property type="entry name" value="HMG_CoA_Rdtase_NAD(P)-bd_sf"/>
</dbReference>
<dbReference type="PRINTS" id="PR00071">
    <property type="entry name" value="HMGCOARDTASE"/>
</dbReference>